<comment type="caution">
    <text evidence="1">The sequence shown here is derived from an EMBL/GenBank/DDBJ whole genome shotgun (WGS) entry which is preliminary data.</text>
</comment>
<reference evidence="1" key="1">
    <citation type="journal article" date="2019" name="Sci. Rep.">
        <title>Draft genome of Tanacetum cinerariifolium, the natural source of mosquito coil.</title>
        <authorList>
            <person name="Yamashiro T."/>
            <person name="Shiraishi A."/>
            <person name="Satake H."/>
            <person name="Nakayama K."/>
        </authorList>
    </citation>
    <scope>NUCLEOTIDE SEQUENCE</scope>
</reference>
<sequence>ILVFPGELLNTELIKMTSHKYIELHQADLQKYYNNRLQRIEGSEISLDVVP</sequence>
<name>A0A699IP81_TANCI</name>
<dbReference type="AlphaFoldDB" id="A0A699IP81"/>
<organism evidence="1">
    <name type="scientific">Tanacetum cinerariifolium</name>
    <name type="common">Dalmatian daisy</name>
    <name type="synonym">Chrysanthemum cinerariifolium</name>
    <dbReference type="NCBI Taxonomy" id="118510"/>
    <lineage>
        <taxon>Eukaryota</taxon>
        <taxon>Viridiplantae</taxon>
        <taxon>Streptophyta</taxon>
        <taxon>Embryophyta</taxon>
        <taxon>Tracheophyta</taxon>
        <taxon>Spermatophyta</taxon>
        <taxon>Magnoliopsida</taxon>
        <taxon>eudicotyledons</taxon>
        <taxon>Gunneridae</taxon>
        <taxon>Pentapetalae</taxon>
        <taxon>asterids</taxon>
        <taxon>campanulids</taxon>
        <taxon>Asterales</taxon>
        <taxon>Asteraceae</taxon>
        <taxon>Asteroideae</taxon>
        <taxon>Anthemideae</taxon>
        <taxon>Anthemidinae</taxon>
        <taxon>Tanacetum</taxon>
    </lineage>
</organism>
<accession>A0A699IP81</accession>
<proteinExistence type="predicted"/>
<evidence type="ECO:0000313" key="1">
    <source>
        <dbReference type="EMBL" id="GEZ74393.1"/>
    </source>
</evidence>
<gene>
    <name evidence="1" type="ORF">Tci_546366</name>
</gene>
<dbReference type="EMBL" id="BKCJ010317741">
    <property type="protein sequence ID" value="GEZ74393.1"/>
    <property type="molecule type" value="Genomic_DNA"/>
</dbReference>
<feature type="non-terminal residue" evidence="1">
    <location>
        <position position="1"/>
    </location>
</feature>
<protein>
    <submittedName>
        <fullName evidence="1">Uncharacterized protein</fullName>
    </submittedName>
</protein>